<evidence type="ECO:0000313" key="2">
    <source>
        <dbReference type="EMBL" id="OBX64332.1"/>
    </source>
</evidence>
<dbReference type="PROSITE" id="PS51257">
    <property type="entry name" value="PROKAR_LIPOPROTEIN"/>
    <property type="match status" value="1"/>
</dbReference>
<reference evidence="2" key="1">
    <citation type="submission" date="2016-06" db="EMBL/GenBank/DDBJ databases">
        <title>Draft genome of Moraxella osloensis CCUG 67237.</title>
        <authorList>
            <person name="Salva-Serra F."/>
            <person name="Engstrom-Jakobsson H."/>
            <person name="Thorell K."/>
            <person name="Gonzales-Siles L."/>
            <person name="Karlsson R."/>
            <person name="Boulund F."/>
            <person name="Engstrand L."/>
            <person name="Kristiansson E."/>
            <person name="Moore E."/>
        </authorList>
    </citation>
    <scope>NUCLEOTIDE SEQUENCE [LARGE SCALE GENOMIC DNA]</scope>
    <source>
        <strain evidence="2">CCUG 67237</strain>
    </source>
</reference>
<keyword evidence="1" id="KW-0732">Signal</keyword>
<organism evidence="2">
    <name type="scientific">Faucicola osloensis</name>
    <name type="common">Moraxella osloensis</name>
    <dbReference type="NCBI Taxonomy" id="34062"/>
    <lineage>
        <taxon>Bacteria</taxon>
        <taxon>Pseudomonadati</taxon>
        <taxon>Pseudomonadota</taxon>
        <taxon>Gammaproteobacteria</taxon>
        <taxon>Moraxellales</taxon>
        <taxon>Moraxellaceae</taxon>
        <taxon>Faucicola</taxon>
    </lineage>
</organism>
<evidence type="ECO:0000256" key="1">
    <source>
        <dbReference type="SAM" id="SignalP"/>
    </source>
</evidence>
<protein>
    <recommendedName>
        <fullName evidence="3">Lipoprotein</fullName>
    </recommendedName>
</protein>
<accession>A0AA91FQJ1</accession>
<sequence>MKYSFIVFLLLVLTGCNPADEIMSAWSGYFQDMVLKSMSGGEHEKKVKAEFKKVIDKSVKELEAMNDTEIDEVYKKIDSHLKDGDMSMYDYNSIMAVINQHKQKINNK</sequence>
<feature type="chain" id="PRO_5041732504" description="Lipoprotein" evidence="1">
    <location>
        <begin position="20"/>
        <end position="108"/>
    </location>
</feature>
<comment type="caution">
    <text evidence="2">The sequence shown here is derived from an EMBL/GenBank/DDBJ whole genome shotgun (WGS) entry which is preliminary data.</text>
</comment>
<gene>
    <name evidence="2" type="ORF">A9299_10015</name>
</gene>
<feature type="signal peptide" evidence="1">
    <location>
        <begin position="1"/>
        <end position="19"/>
    </location>
</feature>
<name>A0AA91FQJ1_FAUOS</name>
<proteinExistence type="predicted"/>
<dbReference type="EMBL" id="LZMT01000017">
    <property type="protein sequence ID" value="OBX64332.1"/>
    <property type="molecule type" value="Genomic_DNA"/>
</dbReference>
<evidence type="ECO:0008006" key="3">
    <source>
        <dbReference type="Google" id="ProtNLM"/>
    </source>
</evidence>
<dbReference type="AlphaFoldDB" id="A0AA91FQJ1"/>